<organism evidence="1 2">
    <name type="scientific">Ottowia oryzae</name>
    <dbReference type="NCBI Taxonomy" id="2109914"/>
    <lineage>
        <taxon>Bacteria</taxon>
        <taxon>Pseudomonadati</taxon>
        <taxon>Pseudomonadota</taxon>
        <taxon>Betaproteobacteria</taxon>
        <taxon>Burkholderiales</taxon>
        <taxon>Comamonadaceae</taxon>
        <taxon>Ottowia</taxon>
    </lineage>
</organism>
<dbReference type="RefSeq" id="WP_106701374.1">
    <property type="nucleotide sequence ID" value="NZ_CP027666.1"/>
</dbReference>
<evidence type="ECO:0000313" key="1">
    <source>
        <dbReference type="EMBL" id="AVO33055.1"/>
    </source>
</evidence>
<keyword evidence="2" id="KW-1185">Reference proteome</keyword>
<proteinExistence type="predicted"/>
<gene>
    <name evidence="1" type="ORF">C6570_01370</name>
</gene>
<dbReference type="OrthoDB" id="6185822at2"/>
<accession>A0A2S0MAX0</accession>
<protein>
    <submittedName>
        <fullName evidence="1">Uncharacterized protein</fullName>
    </submittedName>
</protein>
<reference evidence="1 2" key="1">
    <citation type="submission" date="2018-03" db="EMBL/GenBank/DDBJ databases">
        <title>Genome sequencing of Ottowia sp.</title>
        <authorList>
            <person name="Kim S.-J."/>
            <person name="Heo J."/>
            <person name="Kwon S.-W."/>
        </authorList>
    </citation>
    <scope>NUCLEOTIDE SEQUENCE [LARGE SCALE GENOMIC DNA]</scope>
    <source>
        <strain evidence="1 2">KADR8-3</strain>
    </source>
</reference>
<dbReference type="KEGG" id="otk:C6570_01370"/>
<dbReference type="EMBL" id="CP027666">
    <property type="protein sequence ID" value="AVO33055.1"/>
    <property type="molecule type" value="Genomic_DNA"/>
</dbReference>
<dbReference type="Proteomes" id="UP000239709">
    <property type="component" value="Chromosome"/>
</dbReference>
<dbReference type="AlphaFoldDB" id="A0A2S0MAX0"/>
<name>A0A2S0MAX0_9BURK</name>
<sequence length="142" mass="13954">MRDLSLSQANRAARNAATIARADDGAGNAAIRLYTAQGGALLATRTLGKPCGTVRPADGRLQLAPGSAADLVSATGAPTWGVLHAADGAPLYEGPVTDEAGFAGPAGAAADTGNIGPWVLRGTSGTQLYEGGVVALTTGLIG</sequence>
<evidence type="ECO:0000313" key="2">
    <source>
        <dbReference type="Proteomes" id="UP000239709"/>
    </source>
</evidence>